<dbReference type="EMBL" id="RQTK01001169">
    <property type="protein sequence ID" value="RUS71725.1"/>
    <property type="molecule type" value="Genomic_DNA"/>
</dbReference>
<dbReference type="PANTHER" id="PTHR40128">
    <property type="entry name" value="EXPRESSED PROTEIN"/>
    <property type="match status" value="1"/>
</dbReference>
<dbReference type="PANTHER" id="PTHR40128:SF1">
    <property type="entry name" value="PHYTANOYL-COA HYDROXYLASE"/>
    <property type="match status" value="1"/>
</dbReference>
<protein>
    <recommendedName>
        <fullName evidence="3">Phytanoyl-CoA dioxygenase</fullName>
    </recommendedName>
</protein>
<dbReference type="AlphaFoldDB" id="A0A433SR58"/>
<keyword evidence="2" id="KW-1185">Reference proteome</keyword>
<dbReference type="Gene3D" id="2.60.120.620">
    <property type="entry name" value="q2cbj1_9rhob like domain"/>
    <property type="match status" value="1"/>
</dbReference>
<accession>A0A433SR58</accession>
<proteinExistence type="predicted"/>
<dbReference type="Pfam" id="PF05721">
    <property type="entry name" value="PhyH"/>
    <property type="match status" value="1"/>
</dbReference>
<dbReference type="STRING" id="188477.A0A433SR58"/>
<evidence type="ECO:0000313" key="1">
    <source>
        <dbReference type="EMBL" id="RUS71725.1"/>
    </source>
</evidence>
<dbReference type="Proteomes" id="UP000271974">
    <property type="component" value="Unassembled WGS sequence"/>
</dbReference>
<name>A0A433SR58_ELYCH</name>
<dbReference type="OrthoDB" id="2328924at2759"/>
<evidence type="ECO:0000313" key="2">
    <source>
        <dbReference type="Proteomes" id="UP000271974"/>
    </source>
</evidence>
<dbReference type="InterPro" id="IPR008775">
    <property type="entry name" value="Phytyl_CoA_dOase-like"/>
</dbReference>
<dbReference type="SUPFAM" id="SSF51197">
    <property type="entry name" value="Clavaminate synthase-like"/>
    <property type="match status" value="1"/>
</dbReference>
<sequence length="306" mass="32218">MLIFSLTATPLPSPPLPRAVAGGGFTGAHVDRVYMSRGSPDLLTLWTPLGDLPIEMGVLAVSEGSHRLPGFETFQATYGNMDAEKVGLKGTGWFTEDPSEITRKFGGSWKTADFRAGDALIFNLRTVHMSTTNTTRFARVSCDTRWQPASHDMDARFGKNGRQESGARLGLLSKMDDQESSVAPSQAQGTVGDIALTTIEGTVGDIAITLTTIEGTVGDIALTLTTIEGTVGDIALTLTTIEGTVGDIALTLTTIEGTVGDIALTLTTIEGTVGDIALTLTTIEGTVGDIALTLTTIEALREQWGI</sequence>
<reference evidence="1 2" key="1">
    <citation type="submission" date="2019-01" db="EMBL/GenBank/DDBJ databases">
        <title>A draft genome assembly of the solar-powered sea slug Elysia chlorotica.</title>
        <authorList>
            <person name="Cai H."/>
            <person name="Li Q."/>
            <person name="Fang X."/>
            <person name="Li J."/>
            <person name="Curtis N.E."/>
            <person name="Altenburger A."/>
            <person name="Shibata T."/>
            <person name="Feng M."/>
            <person name="Maeda T."/>
            <person name="Schwartz J.A."/>
            <person name="Shigenobu S."/>
            <person name="Lundholm N."/>
            <person name="Nishiyama T."/>
            <person name="Yang H."/>
            <person name="Hasebe M."/>
            <person name="Li S."/>
            <person name="Pierce S.K."/>
            <person name="Wang J."/>
        </authorList>
    </citation>
    <scope>NUCLEOTIDE SEQUENCE [LARGE SCALE GENOMIC DNA]</scope>
    <source>
        <strain evidence="1">EC2010</strain>
        <tissue evidence="1">Whole organism of an adult</tissue>
    </source>
</reference>
<gene>
    <name evidence="1" type="ORF">EGW08_020507</name>
</gene>
<organism evidence="1 2">
    <name type="scientific">Elysia chlorotica</name>
    <name type="common">Eastern emerald elysia</name>
    <name type="synonym">Sea slug</name>
    <dbReference type="NCBI Taxonomy" id="188477"/>
    <lineage>
        <taxon>Eukaryota</taxon>
        <taxon>Metazoa</taxon>
        <taxon>Spiralia</taxon>
        <taxon>Lophotrochozoa</taxon>
        <taxon>Mollusca</taxon>
        <taxon>Gastropoda</taxon>
        <taxon>Heterobranchia</taxon>
        <taxon>Euthyneura</taxon>
        <taxon>Panpulmonata</taxon>
        <taxon>Sacoglossa</taxon>
        <taxon>Placobranchoidea</taxon>
        <taxon>Plakobranchidae</taxon>
        <taxon>Elysia</taxon>
    </lineage>
</organism>
<evidence type="ECO:0008006" key="3">
    <source>
        <dbReference type="Google" id="ProtNLM"/>
    </source>
</evidence>
<comment type="caution">
    <text evidence="1">The sequence shown here is derived from an EMBL/GenBank/DDBJ whole genome shotgun (WGS) entry which is preliminary data.</text>
</comment>